<dbReference type="InterPro" id="IPR029063">
    <property type="entry name" value="SAM-dependent_MTases_sf"/>
</dbReference>
<dbReference type="InterPro" id="IPR011639">
    <property type="entry name" value="MethylTrfase_TaqI-like_dom"/>
</dbReference>
<evidence type="ECO:0000256" key="4">
    <source>
        <dbReference type="ARBA" id="ARBA00022691"/>
    </source>
</evidence>
<evidence type="ECO:0000313" key="8">
    <source>
        <dbReference type="Proteomes" id="UP000628109"/>
    </source>
</evidence>
<keyword evidence="3" id="KW-0808">Transferase</keyword>
<evidence type="ECO:0000313" key="7">
    <source>
        <dbReference type="EMBL" id="GFZ86622.1"/>
    </source>
</evidence>
<dbReference type="PANTHER" id="PTHR33841:SF1">
    <property type="entry name" value="DNA METHYLTRANSFERASE A"/>
    <property type="match status" value="1"/>
</dbReference>
<dbReference type="SUPFAM" id="SSF53335">
    <property type="entry name" value="S-adenosyl-L-methionine-dependent methyltransferases"/>
    <property type="match status" value="1"/>
</dbReference>
<keyword evidence="2" id="KW-0489">Methyltransferase</keyword>
<gene>
    <name evidence="7" type="ORF">GCM10019071_15160</name>
</gene>
<evidence type="ECO:0000256" key="3">
    <source>
        <dbReference type="ARBA" id="ARBA00022679"/>
    </source>
</evidence>
<evidence type="ECO:0000256" key="1">
    <source>
        <dbReference type="ARBA" id="ARBA00011900"/>
    </source>
</evidence>
<accession>A0ABQ1ETI7</accession>
<dbReference type="Pfam" id="PF07669">
    <property type="entry name" value="Eco57I"/>
    <property type="match status" value="1"/>
</dbReference>
<proteinExistence type="predicted"/>
<organism evidence="7 8">
    <name type="scientific">Sphingobium fuliginis (strain ATCC 27551)</name>
    <dbReference type="NCBI Taxonomy" id="336203"/>
    <lineage>
        <taxon>Bacteria</taxon>
        <taxon>Pseudomonadati</taxon>
        <taxon>Pseudomonadota</taxon>
        <taxon>Alphaproteobacteria</taxon>
        <taxon>Sphingomonadales</taxon>
        <taxon>Sphingomonadaceae</taxon>
        <taxon>Sphingobium</taxon>
    </lineage>
</organism>
<dbReference type="EMBL" id="BMDU01000002">
    <property type="protein sequence ID" value="GFZ86622.1"/>
    <property type="molecule type" value="Genomic_DNA"/>
</dbReference>
<comment type="catalytic activity">
    <reaction evidence="5">
        <text>a 2'-deoxyadenosine in DNA + S-adenosyl-L-methionine = an N(6)-methyl-2'-deoxyadenosine in DNA + S-adenosyl-L-homocysteine + H(+)</text>
        <dbReference type="Rhea" id="RHEA:15197"/>
        <dbReference type="Rhea" id="RHEA-COMP:12418"/>
        <dbReference type="Rhea" id="RHEA-COMP:12419"/>
        <dbReference type="ChEBI" id="CHEBI:15378"/>
        <dbReference type="ChEBI" id="CHEBI:57856"/>
        <dbReference type="ChEBI" id="CHEBI:59789"/>
        <dbReference type="ChEBI" id="CHEBI:90615"/>
        <dbReference type="ChEBI" id="CHEBI:90616"/>
        <dbReference type="EC" id="2.1.1.72"/>
    </reaction>
</comment>
<keyword evidence="4" id="KW-0949">S-adenosyl-L-methionine</keyword>
<dbReference type="PANTHER" id="PTHR33841">
    <property type="entry name" value="DNA METHYLTRANSFERASE YEEA-RELATED"/>
    <property type="match status" value="1"/>
</dbReference>
<dbReference type="PRINTS" id="PR00507">
    <property type="entry name" value="N12N6MTFRASE"/>
</dbReference>
<evidence type="ECO:0000256" key="2">
    <source>
        <dbReference type="ARBA" id="ARBA00022603"/>
    </source>
</evidence>
<feature type="domain" description="Type II methyltransferase M.TaqI-like" evidence="6">
    <location>
        <begin position="342"/>
        <end position="563"/>
    </location>
</feature>
<evidence type="ECO:0000256" key="5">
    <source>
        <dbReference type="ARBA" id="ARBA00047942"/>
    </source>
</evidence>
<dbReference type="Gene3D" id="3.40.50.150">
    <property type="entry name" value="Vaccinia Virus protein VP39"/>
    <property type="match status" value="1"/>
</dbReference>
<protein>
    <recommendedName>
        <fullName evidence="1">site-specific DNA-methyltransferase (adenine-specific)</fullName>
        <ecNumber evidence="1">2.1.1.72</ecNumber>
    </recommendedName>
</protein>
<dbReference type="RefSeq" id="WP_130029929.1">
    <property type="nucleotide sequence ID" value="NZ_SEON01000002.1"/>
</dbReference>
<sequence length="1109" mass="123714">MNNNYLPTALRRTLERTVKEARIVAEDGARDAIRRLGVADSKAPTHLSDDEKELRRRLRAHARALGDALDKGDDTQETKRLVEAAAYAHWHRMLFARFLAERGLLRNPEYDVPVSLEDCRELAEAEGLSDAWAIAERYAASMLPAVFRIDDPVLALDLDPVHQQTLHRLVTGLDPEVFQAEDSLGWTYQFWRAAEKAAVNASGVKIGADELPAVTQLFTEPYMVRFLLHNTLGAWWAGKVLAANPVLARTATDEDALRTACSLPDYSFDMLRFVREDQDGHWRPAAGTFAGWPKEIKAITILDPCCGSGHFLTEALVILTALRKVEEHLSPSDAVPAALRDNLYGLEIDGRCVQIAAFAVALTAWRMGGWQTLPLPHIAWVGAAPPLPKKEFLELSQGDVQLEYALNALHDLFSKAPLLGTLLLPSGGDLFETEKLKQIELLLDRLIEKARKAEPENMEGVISARGMADAAQILHSHHTLQITNVPFLGRGKQNADLIQYIEQRFPNAKSDLATAMISRMTGLSDAGGTIAFVSPQNWNFLTGYSDFRYDLLSNFEFSFVAALGKNAFETISGEVVNVSLTAFTRSRPTENSSFAGIDANAFNNEKEKANEITYGNVNILQQKLQKSNPDHRITVGGALTGPLLSSYASACQGISPADFPRFGRYFWEGGRSSDFVFWQSTVSETQNFGGRELVLWRGEGLDRAVQSGQAYIRGSEAWGKRGVAIRQMGSLPATLYEGDAFDTNVAVIIPKKEDYLLPIWAFCSSLEFQSKVRQVDQKVNVTNATLVKVPFDLNKWTQVSAEKYPCGLPEPYSEDPTQWLFHGHPANCLVGSAIHVALARLCGYHWPAETDKTMHLSPEARKWVSRAVELPLGDNDGLVGVPAVAGEKSLADRLREFLAAAFAGDWTDALESQLVAEADKTFDKKAARDGSLEAWVRDRAFRQHCALFGQRPFLWHISDGLKDGFSIFIHYQRFDQASLRKLTYTLLGDWLARAKAENNALRYEKGRELQQKLEKVLEGEKPFDIFVRWKALAQQPLGWDPDLDDGVRQNIRPFIKAGLLTHDLSKILKDKDRGTDVNSAPWYSMFKGERRNDHHTSLTEKRSARDAMK</sequence>
<name>A0ABQ1ETI7_SPHSA</name>
<dbReference type="Proteomes" id="UP000628109">
    <property type="component" value="Unassembled WGS sequence"/>
</dbReference>
<reference evidence="8" key="1">
    <citation type="journal article" date="2019" name="Int. J. Syst. Evol. Microbiol.">
        <title>The Global Catalogue of Microorganisms (GCM) 10K type strain sequencing project: providing services to taxonomists for standard genome sequencing and annotation.</title>
        <authorList>
            <consortium name="The Broad Institute Genomics Platform"/>
            <consortium name="The Broad Institute Genome Sequencing Center for Infectious Disease"/>
            <person name="Wu L."/>
            <person name="Ma J."/>
        </authorList>
    </citation>
    <scope>NUCLEOTIDE SEQUENCE [LARGE SCALE GENOMIC DNA]</scope>
    <source>
        <strain evidence="8">CCM 7327</strain>
    </source>
</reference>
<keyword evidence="8" id="KW-1185">Reference proteome</keyword>
<comment type="caution">
    <text evidence="7">The sequence shown here is derived from an EMBL/GenBank/DDBJ whole genome shotgun (WGS) entry which is preliminary data.</text>
</comment>
<evidence type="ECO:0000259" key="6">
    <source>
        <dbReference type="Pfam" id="PF07669"/>
    </source>
</evidence>
<dbReference type="EC" id="2.1.1.72" evidence="1"/>
<dbReference type="InterPro" id="IPR050953">
    <property type="entry name" value="N4_N6_ade-DNA_methylase"/>
</dbReference>